<dbReference type="EMBL" id="JBHULE010000004">
    <property type="protein sequence ID" value="MFD2561826.1"/>
    <property type="molecule type" value="Genomic_DNA"/>
</dbReference>
<protein>
    <submittedName>
        <fullName evidence="1">Conjugal transfer protein TraO</fullName>
    </submittedName>
</protein>
<gene>
    <name evidence="1" type="ORF">ACFSR1_04025</name>
</gene>
<evidence type="ECO:0000313" key="1">
    <source>
        <dbReference type="EMBL" id="MFD2561826.1"/>
    </source>
</evidence>
<dbReference type="RefSeq" id="WP_378289884.1">
    <property type="nucleotide sequence ID" value="NZ_JBHULE010000004.1"/>
</dbReference>
<reference evidence="2" key="1">
    <citation type="journal article" date="2019" name="Int. J. Syst. Evol. Microbiol.">
        <title>The Global Catalogue of Microorganisms (GCM) 10K type strain sequencing project: providing services to taxonomists for standard genome sequencing and annotation.</title>
        <authorList>
            <consortium name="The Broad Institute Genomics Platform"/>
            <consortium name="The Broad Institute Genome Sequencing Center for Infectious Disease"/>
            <person name="Wu L."/>
            <person name="Ma J."/>
        </authorList>
    </citation>
    <scope>NUCLEOTIDE SEQUENCE [LARGE SCALE GENOMIC DNA]</scope>
    <source>
        <strain evidence="2">KCTC 52274</strain>
    </source>
</reference>
<organism evidence="1 2">
    <name type="scientific">Aquimarina rubra</name>
    <dbReference type="NCBI Taxonomy" id="1920033"/>
    <lineage>
        <taxon>Bacteria</taxon>
        <taxon>Pseudomonadati</taxon>
        <taxon>Bacteroidota</taxon>
        <taxon>Flavobacteriia</taxon>
        <taxon>Flavobacteriales</taxon>
        <taxon>Flavobacteriaceae</taxon>
        <taxon>Aquimarina</taxon>
    </lineage>
</organism>
<keyword evidence="2" id="KW-1185">Reference proteome</keyword>
<dbReference type="Proteomes" id="UP001597319">
    <property type="component" value="Unassembled WGS sequence"/>
</dbReference>
<dbReference type="Pfam" id="PF10626">
    <property type="entry name" value="TraO"/>
    <property type="match status" value="1"/>
</dbReference>
<dbReference type="InterPro" id="IPR018899">
    <property type="entry name" value="Conjug_transposon_Tra0"/>
</dbReference>
<evidence type="ECO:0000313" key="2">
    <source>
        <dbReference type="Proteomes" id="UP001597319"/>
    </source>
</evidence>
<sequence length="190" mass="20980">MDYLIQTKKKLLYKLLVLPLVFLCSHTLLAQSHRIALSLTGGIVQDGFSGMITGDYKVNEFDYFQFNVQGSFSTLEQNNIDIPVDTYSFNAGFFFDILRNNSRTFALSLGAGGTIGFETINEGNKNIGSNQILNLKTTNTIYGAYAGLDADIFISPVIALNIKLNEVYHINSEIGEFTPYAGLGVKLIIK</sequence>
<comment type="caution">
    <text evidence="1">The sequence shown here is derived from an EMBL/GenBank/DDBJ whole genome shotgun (WGS) entry which is preliminary data.</text>
</comment>
<proteinExistence type="predicted"/>
<name>A0ABW5LC35_9FLAO</name>
<accession>A0ABW5LC35</accession>